<reference evidence="1 2" key="2">
    <citation type="journal article" date="2009" name="PLoS ONE">
        <title>An integrated genetic and cytogenetic map of the cucumber genome.</title>
        <authorList>
            <person name="Ren Y."/>
            <person name="Zhang Z."/>
            <person name="Liu J."/>
            <person name="Staub J.E."/>
            <person name="Han Y."/>
            <person name="Cheng Z."/>
            <person name="Li X."/>
            <person name="Lu J."/>
            <person name="Miao H."/>
            <person name="Kang H."/>
            <person name="Xie B."/>
            <person name="Gu X."/>
            <person name="Wang X."/>
            <person name="Du Y."/>
            <person name="Jin W."/>
            <person name="Huang S."/>
        </authorList>
    </citation>
    <scope>NUCLEOTIDE SEQUENCE [LARGE SCALE GENOMIC DNA]</scope>
    <source>
        <strain evidence="2">cv. 9930</strain>
    </source>
</reference>
<evidence type="ECO:0000313" key="2">
    <source>
        <dbReference type="Proteomes" id="UP000029981"/>
    </source>
</evidence>
<proteinExistence type="predicted"/>
<protein>
    <submittedName>
        <fullName evidence="1">Uncharacterized protein</fullName>
    </submittedName>
</protein>
<name>A0A0A0LEM3_CUCSA</name>
<reference evidence="1 2" key="1">
    <citation type="journal article" date="2009" name="Nat. Genet.">
        <title>The genome of the cucumber, Cucumis sativus L.</title>
        <authorList>
            <person name="Huang S."/>
            <person name="Li R."/>
            <person name="Zhang Z."/>
            <person name="Li L."/>
            <person name="Gu X."/>
            <person name="Fan W."/>
            <person name="Lucas W.J."/>
            <person name="Wang X."/>
            <person name="Xie B."/>
            <person name="Ni P."/>
            <person name="Ren Y."/>
            <person name="Zhu H."/>
            <person name="Li J."/>
            <person name="Lin K."/>
            <person name="Jin W."/>
            <person name="Fei Z."/>
            <person name="Li G."/>
            <person name="Staub J."/>
            <person name="Kilian A."/>
            <person name="van der Vossen E.A."/>
            <person name="Wu Y."/>
            <person name="Guo J."/>
            <person name="He J."/>
            <person name="Jia Z."/>
            <person name="Ren Y."/>
            <person name="Tian G."/>
            <person name="Lu Y."/>
            <person name="Ruan J."/>
            <person name="Qian W."/>
            <person name="Wang M."/>
            <person name="Huang Q."/>
            <person name="Li B."/>
            <person name="Xuan Z."/>
            <person name="Cao J."/>
            <person name="Asan"/>
            <person name="Wu Z."/>
            <person name="Zhang J."/>
            <person name="Cai Q."/>
            <person name="Bai Y."/>
            <person name="Zhao B."/>
            <person name="Han Y."/>
            <person name="Li Y."/>
            <person name="Li X."/>
            <person name="Wang S."/>
            <person name="Shi Q."/>
            <person name="Liu S."/>
            <person name="Cho W.K."/>
            <person name="Kim J.Y."/>
            <person name="Xu Y."/>
            <person name="Heller-Uszynska K."/>
            <person name="Miao H."/>
            <person name="Cheng Z."/>
            <person name="Zhang S."/>
            <person name="Wu J."/>
            <person name="Yang Y."/>
            <person name="Kang H."/>
            <person name="Li M."/>
            <person name="Liang H."/>
            <person name="Ren X."/>
            <person name="Shi Z."/>
            <person name="Wen M."/>
            <person name="Jian M."/>
            <person name="Yang H."/>
            <person name="Zhang G."/>
            <person name="Yang Z."/>
            <person name="Chen R."/>
            <person name="Liu S."/>
            <person name="Li J."/>
            <person name="Ma L."/>
            <person name="Liu H."/>
            <person name="Zhou Y."/>
            <person name="Zhao J."/>
            <person name="Fang X."/>
            <person name="Li G."/>
            <person name="Fang L."/>
            <person name="Li Y."/>
            <person name="Liu D."/>
            <person name="Zheng H."/>
            <person name="Zhang Y."/>
            <person name="Qin N."/>
            <person name="Li Z."/>
            <person name="Yang G."/>
            <person name="Yang S."/>
            <person name="Bolund L."/>
            <person name="Kristiansen K."/>
            <person name="Zheng H."/>
            <person name="Li S."/>
            <person name="Zhang X."/>
            <person name="Yang H."/>
            <person name="Wang J."/>
            <person name="Sun R."/>
            <person name="Zhang B."/>
            <person name="Jiang S."/>
            <person name="Wang J."/>
            <person name="Du Y."/>
            <person name="Li S."/>
        </authorList>
    </citation>
    <scope>NUCLEOTIDE SEQUENCE [LARGE SCALE GENOMIC DNA]</scope>
    <source>
        <strain evidence="2">cv. 9930</strain>
    </source>
</reference>
<gene>
    <name evidence="1" type="ORF">Csa_3G777600</name>
</gene>
<dbReference type="Proteomes" id="UP000029981">
    <property type="component" value="Chromosome 3"/>
</dbReference>
<organism evidence="1 2">
    <name type="scientific">Cucumis sativus</name>
    <name type="common">Cucumber</name>
    <dbReference type="NCBI Taxonomy" id="3659"/>
    <lineage>
        <taxon>Eukaryota</taxon>
        <taxon>Viridiplantae</taxon>
        <taxon>Streptophyta</taxon>
        <taxon>Embryophyta</taxon>
        <taxon>Tracheophyta</taxon>
        <taxon>Spermatophyta</taxon>
        <taxon>Magnoliopsida</taxon>
        <taxon>eudicotyledons</taxon>
        <taxon>Gunneridae</taxon>
        <taxon>Pentapetalae</taxon>
        <taxon>rosids</taxon>
        <taxon>fabids</taxon>
        <taxon>Cucurbitales</taxon>
        <taxon>Cucurbitaceae</taxon>
        <taxon>Benincaseae</taxon>
        <taxon>Cucumis</taxon>
    </lineage>
</organism>
<dbReference type="Gramene" id="KGN59152">
    <property type="protein sequence ID" value="KGN59152"/>
    <property type="gene ID" value="Csa_3G777600"/>
</dbReference>
<reference evidence="1 2" key="4">
    <citation type="journal article" date="2011" name="BMC Genomics">
        <title>RNA-Seq improves annotation of protein-coding genes in the cucumber genome.</title>
        <authorList>
            <person name="Li Z."/>
            <person name="Zhang Z."/>
            <person name="Yan P."/>
            <person name="Huang S."/>
            <person name="Fei Z."/>
            <person name="Lin K."/>
        </authorList>
    </citation>
    <scope>NUCLEOTIDE SEQUENCE [LARGE SCALE GENOMIC DNA]</scope>
    <source>
        <strain evidence="2">cv. 9930</strain>
    </source>
</reference>
<dbReference type="EMBL" id="CM002924">
    <property type="protein sequence ID" value="KGN59152.1"/>
    <property type="molecule type" value="Genomic_DNA"/>
</dbReference>
<reference evidence="1 2" key="3">
    <citation type="journal article" date="2010" name="BMC Genomics">
        <title>Transcriptome sequencing and comparative analysis of cucumber flowers with different sex types.</title>
        <authorList>
            <person name="Guo S."/>
            <person name="Zheng Y."/>
            <person name="Joung J.G."/>
            <person name="Liu S."/>
            <person name="Zhang Z."/>
            <person name="Crasta O.R."/>
            <person name="Sobral B.W."/>
            <person name="Xu Y."/>
            <person name="Huang S."/>
            <person name="Fei Z."/>
        </authorList>
    </citation>
    <scope>NUCLEOTIDE SEQUENCE [LARGE SCALE GENOMIC DNA]</scope>
    <source>
        <strain evidence="2">cv. 9930</strain>
    </source>
</reference>
<keyword evidence="2" id="KW-1185">Reference proteome</keyword>
<sequence>MSNLFECQYSKAISHLEAAFQRKSEPSDSDGIPTLSMALQLSTSRLKSSPF</sequence>
<dbReference type="AlphaFoldDB" id="A0A0A0LEM3"/>
<evidence type="ECO:0000313" key="1">
    <source>
        <dbReference type="EMBL" id="KGN59152.1"/>
    </source>
</evidence>
<accession>A0A0A0LEM3</accession>